<dbReference type="RefSeq" id="WP_161097345.1">
    <property type="nucleotide sequence ID" value="NZ_WWCW01000043.1"/>
</dbReference>
<comment type="caution">
    <text evidence="2">The sequence shown here is derived from an EMBL/GenBank/DDBJ whole genome shotgun (WGS) entry which is preliminary data.</text>
</comment>
<accession>A0A845G3T0</accession>
<feature type="compositionally biased region" description="Basic and acidic residues" evidence="1">
    <location>
        <begin position="268"/>
        <end position="286"/>
    </location>
</feature>
<protein>
    <submittedName>
        <fullName evidence="2">Uncharacterized protein</fullName>
    </submittedName>
</protein>
<dbReference type="EMBL" id="WWCW01000043">
    <property type="protein sequence ID" value="MYM88290.1"/>
    <property type="molecule type" value="Genomic_DNA"/>
</dbReference>
<organism evidence="2 3">
    <name type="scientific">Duganella vulcania</name>
    <dbReference type="NCBI Taxonomy" id="2692166"/>
    <lineage>
        <taxon>Bacteria</taxon>
        <taxon>Pseudomonadati</taxon>
        <taxon>Pseudomonadota</taxon>
        <taxon>Betaproteobacteria</taxon>
        <taxon>Burkholderiales</taxon>
        <taxon>Oxalobacteraceae</taxon>
        <taxon>Telluria group</taxon>
        <taxon>Duganella</taxon>
    </lineage>
</organism>
<evidence type="ECO:0000313" key="2">
    <source>
        <dbReference type="EMBL" id="MYM88290.1"/>
    </source>
</evidence>
<reference evidence="2 3" key="1">
    <citation type="submission" date="2020-01" db="EMBL/GenBank/DDBJ databases">
        <title>Novel species isolated from a subtropical stream in China.</title>
        <authorList>
            <person name="Lu H."/>
        </authorList>
    </citation>
    <scope>NUCLEOTIDE SEQUENCE [LARGE SCALE GENOMIC DNA]</scope>
    <source>
        <strain evidence="2 3">FT82W</strain>
    </source>
</reference>
<dbReference type="AlphaFoldDB" id="A0A845G3T0"/>
<evidence type="ECO:0000256" key="1">
    <source>
        <dbReference type="SAM" id="MobiDB-lite"/>
    </source>
</evidence>
<dbReference type="Proteomes" id="UP000470302">
    <property type="component" value="Unassembled WGS sequence"/>
</dbReference>
<name>A0A845G3T0_9BURK</name>
<feature type="region of interest" description="Disordered" evidence="1">
    <location>
        <begin position="257"/>
        <end position="286"/>
    </location>
</feature>
<gene>
    <name evidence="2" type="ORF">GTP91_14010</name>
</gene>
<sequence>MSTLNPKIKYEYMPWGEIISGSKEALQRLGIAIGMAFPGEPGAPKRCVKTFDPRGFPARIIKSYLGEDYSACIDIPGRERPEDAPQIVVAPGVAMREHYHFNAYTGTADALIAAGLVLPGQFPGQPGMRKVMVTIFADGTIPSGAPTIRHRRADEPGAKRVRRASKTTYQVSVNVPEDESERRREAYFAGQDKYEARMRALPRPRPLSTAGDAGHPDVSRRLNGTCIILDLHAARAARQHGAAEAQSGCTSAPVDAQVNAGLKRPRQATKERRTTQEERSDENLNLTEDEKKIIMDYRRMHKESREFMQRFCLEVARKDQERSAAESKLKLRLIQGGA</sequence>
<evidence type="ECO:0000313" key="3">
    <source>
        <dbReference type="Proteomes" id="UP000470302"/>
    </source>
</evidence>
<proteinExistence type="predicted"/>